<dbReference type="InterPro" id="IPR000415">
    <property type="entry name" value="Nitroreductase-like"/>
</dbReference>
<dbReference type="GO" id="GO:0016491">
    <property type="term" value="F:oxidoreductase activity"/>
    <property type="evidence" value="ECO:0007669"/>
    <property type="project" value="InterPro"/>
</dbReference>
<dbReference type="PANTHER" id="PTHR23026:SF123">
    <property type="entry name" value="NAD(P)H NITROREDUCTASE RV3131-RELATED"/>
    <property type="match status" value="1"/>
</dbReference>
<dbReference type="PANTHER" id="PTHR23026">
    <property type="entry name" value="NADPH NITROREDUCTASE"/>
    <property type="match status" value="1"/>
</dbReference>
<gene>
    <name evidence="2" type="primary">fbiB</name>
    <name evidence="2" type="ordered locus">CLDAP_12770</name>
</gene>
<organism evidence="2 3">
    <name type="scientific">Caldilinea aerophila (strain DSM 14535 / JCM 11387 / NBRC 104270 / STL-6-O1)</name>
    <dbReference type="NCBI Taxonomy" id="926550"/>
    <lineage>
        <taxon>Bacteria</taxon>
        <taxon>Bacillati</taxon>
        <taxon>Chloroflexota</taxon>
        <taxon>Caldilineae</taxon>
        <taxon>Caldilineales</taxon>
        <taxon>Caldilineaceae</taxon>
        <taxon>Caldilinea</taxon>
    </lineage>
</organism>
<dbReference type="CDD" id="cd02062">
    <property type="entry name" value="Nitro_FMN_reductase"/>
    <property type="match status" value="1"/>
</dbReference>
<dbReference type="SUPFAM" id="SSF55469">
    <property type="entry name" value="FMN-dependent nitroreductase-like"/>
    <property type="match status" value="1"/>
</dbReference>
<dbReference type="Pfam" id="PF00881">
    <property type="entry name" value="Nitroreductase"/>
    <property type="match status" value="1"/>
</dbReference>
<protein>
    <submittedName>
        <fullName evidence="2">Coenzyme F420--glutamate ligase</fullName>
    </submittedName>
</protein>
<evidence type="ECO:0000313" key="3">
    <source>
        <dbReference type="Proteomes" id="UP000007880"/>
    </source>
</evidence>
<dbReference type="Proteomes" id="UP000007880">
    <property type="component" value="Chromosome"/>
</dbReference>
<dbReference type="HOGENOM" id="CLU_070764_7_2_0"/>
<dbReference type="PATRIC" id="fig|926550.5.peg.1352"/>
<dbReference type="STRING" id="926550.CLDAP_12770"/>
<dbReference type="InterPro" id="IPR029479">
    <property type="entry name" value="Nitroreductase"/>
</dbReference>
<name>I0I229_CALAS</name>
<dbReference type="InterPro" id="IPR050627">
    <property type="entry name" value="Nitroreductase/BluB"/>
</dbReference>
<keyword evidence="3" id="KW-1185">Reference proteome</keyword>
<dbReference type="EMBL" id="AP012337">
    <property type="protein sequence ID" value="BAL99316.1"/>
    <property type="molecule type" value="Genomic_DNA"/>
</dbReference>
<keyword evidence="2" id="KW-0436">Ligase</keyword>
<reference evidence="2 3" key="1">
    <citation type="submission" date="2012-02" db="EMBL/GenBank/DDBJ databases">
        <title>Complete genome sequence of Caldilinea aerophila DSM 14535 (= NBRC 102666).</title>
        <authorList>
            <person name="Oguchi A."/>
            <person name="Hosoyama A."/>
            <person name="Sekine M."/>
            <person name="Fukai R."/>
            <person name="Kato Y."/>
            <person name="Nakamura S."/>
            <person name="Hanada S."/>
            <person name="Yamazaki S."/>
            <person name="Fujita N."/>
        </authorList>
    </citation>
    <scope>NUCLEOTIDE SEQUENCE [LARGE SCALE GENOMIC DNA]</scope>
    <source>
        <strain evidence="3">DSM 14535 / JCM 11387 / NBRC 104270 / STL-6-O1</strain>
    </source>
</reference>
<dbReference type="eggNOG" id="COG0778">
    <property type="taxonomic scope" value="Bacteria"/>
</dbReference>
<evidence type="ECO:0000313" key="2">
    <source>
        <dbReference type="EMBL" id="BAL99316.1"/>
    </source>
</evidence>
<sequence length="192" mass="21431">MRTRRSIRRYTADPVDDELVKTLLSAAIWAPSAHNRQPWRFCVVRSAAVKEQLSASMAEAWQHDLARDGLDPAHIERRIAISRARLIGAPVLIVPCVSMEEMDVYPDAARNHAEWVMAVQSVALACQNLLLAAHAAGLGACWMCAPLFVPARVRNVLDLPESWEPQAIVTLGHPAESREKARRPLTECVVWR</sequence>
<dbReference type="GO" id="GO:0016874">
    <property type="term" value="F:ligase activity"/>
    <property type="evidence" value="ECO:0007669"/>
    <property type="project" value="UniProtKB-KW"/>
</dbReference>
<dbReference type="AlphaFoldDB" id="I0I229"/>
<feature type="domain" description="Nitroreductase" evidence="1">
    <location>
        <begin position="2"/>
        <end position="173"/>
    </location>
</feature>
<proteinExistence type="predicted"/>
<evidence type="ECO:0000259" key="1">
    <source>
        <dbReference type="Pfam" id="PF00881"/>
    </source>
</evidence>
<dbReference type="Gene3D" id="3.40.109.10">
    <property type="entry name" value="NADH Oxidase"/>
    <property type="match status" value="1"/>
</dbReference>
<accession>I0I229</accession>
<dbReference type="KEGG" id="cap:CLDAP_12770"/>